<feature type="region of interest" description="Disordered" evidence="3">
    <location>
        <begin position="133"/>
        <end position="160"/>
    </location>
</feature>
<dbReference type="Pfam" id="PF00884">
    <property type="entry name" value="Sulfatase"/>
    <property type="match status" value="1"/>
</dbReference>
<comment type="similarity">
    <text evidence="1">Belongs to the sulfatase family.</text>
</comment>
<accession>A0A7X1E6E2</accession>
<comment type="caution">
    <text evidence="5">The sequence shown here is derived from an EMBL/GenBank/DDBJ whole genome shotgun (WGS) entry which is preliminary data.</text>
</comment>
<keyword evidence="2 5" id="KW-0378">Hydrolase</keyword>
<name>A0A7X1E6E2_9BACT</name>
<keyword evidence="5" id="KW-0808">Transferase</keyword>
<protein>
    <submittedName>
        <fullName evidence="5">Sulfatase-like hydrolase/transferase</fullName>
    </submittedName>
</protein>
<evidence type="ECO:0000259" key="4">
    <source>
        <dbReference type="Pfam" id="PF00884"/>
    </source>
</evidence>
<dbReference type="GO" id="GO:0016740">
    <property type="term" value="F:transferase activity"/>
    <property type="evidence" value="ECO:0007669"/>
    <property type="project" value="UniProtKB-KW"/>
</dbReference>
<evidence type="ECO:0000256" key="1">
    <source>
        <dbReference type="ARBA" id="ARBA00008779"/>
    </source>
</evidence>
<proteinExistence type="inferred from homology"/>
<dbReference type="EMBL" id="JACHVA010000101">
    <property type="protein sequence ID" value="MBC2602602.1"/>
    <property type="molecule type" value="Genomic_DNA"/>
</dbReference>
<evidence type="ECO:0000313" key="6">
    <source>
        <dbReference type="Proteomes" id="UP000525652"/>
    </source>
</evidence>
<feature type="compositionally biased region" description="Basic and acidic residues" evidence="3">
    <location>
        <begin position="145"/>
        <end position="160"/>
    </location>
</feature>
<dbReference type="InterPro" id="IPR000917">
    <property type="entry name" value="Sulfatase_N"/>
</dbReference>
<dbReference type="Proteomes" id="UP000525652">
    <property type="component" value="Unassembled WGS sequence"/>
</dbReference>
<reference evidence="5 6" key="1">
    <citation type="submission" date="2020-07" db="EMBL/GenBank/DDBJ databases">
        <authorList>
            <person name="Feng X."/>
        </authorList>
    </citation>
    <scope>NUCLEOTIDE SEQUENCE [LARGE SCALE GENOMIC DNA]</scope>
    <source>
        <strain evidence="5 6">JCM14086</strain>
    </source>
</reference>
<evidence type="ECO:0000313" key="5">
    <source>
        <dbReference type="EMBL" id="MBC2602602.1"/>
    </source>
</evidence>
<feature type="domain" description="Sulfatase N-terminal" evidence="4">
    <location>
        <begin position="25"/>
        <end position="91"/>
    </location>
</feature>
<dbReference type="PANTHER" id="PTHR42693:SF53">
    <property type="entry name" value="ENDO-4-O-SULFATASE"/>
    <property type="match status" value="1"/>
</dbReference>
<evidence type="ECO:0000256" key="2">
    <source>
        <dbReference type="ARBA" id="ARBA00022801"/>
    </source>
</evidence>
<dbReference type="SUPFAM" id="SSF53649">
    <property type="entry name" value="Alkaline phosphatase-like"/>
    <property type="match status" value="2"/>
</dbReference>
<keyword evidence="6" id="KW-1185">Reference proteome</keyword>
<sequence>MGENFGSLPYLPSMLRESSSFIRRPNIVYILADDMGYGDLSCLNENAAVRTPNLDRMAARGMSFTDAHSSSAVYTPSRYSILTGRYMDDTSHLPAIQLYDLWEDIGERENVRADFPEVEEELTKLFSRYVLEDRSTPGAPQPDTRPSHREQLNWEIERTA</sequence>
<dbReference type="Gene3D" id="3.40.720.10">
    <property type="entry name" value="Alkaline Phosphatase, subunit A"/>
    <property type="match status" value="1"/>
</dbReference>
<organism evidence="5 6">
    <name type="scientific">Puniceicoccus vermicola</name>
    <dbReference type="NCBI Taxonomy" id="388746"/>
    <lineage>
        <taxon>Bacteria</taxon>
        <taxon>Pseudomonadati</taxon>
        <taxon>Verrucomicrobiota</taxon>
        <taxon>Opitutia</taxon>
        <taxon>Puniceicoccales</taxon>
        <taxon>Puniceicoccaceae</taxon>
        <taxon>Puniceicoccus</taxon>
    </lineage>
</organism>
<dbReference type="InterPro" id="IPR050738">
    <property type="entry name" value="Sulfatase"/>
</dbReference>
<dbReference type="InterPro" id="IPR017850">
    <property type="entry name" value="Alkaline_phosphatase_core_sf"/>
</dbReference>
<evidence type="ECO:0000256" key="3">
    <source>
        <dbReference type="SAM" id="MobiDB-lite"/>
    </source>
</evidence>
<gene>
    <name evidence="5" type="ORF">H5P30_12540</name>
</gene>
<dbReference type="AlphaFoldDB" id="A0A7X1E6E2"/>
<dbReference type="GO" id="GO:0004065">
    <property type="term" value="F:arylsulfatase activity"/>
    <property type="evidence" value="ECO:0007669"/>
    <property type="project" value="TreeGrafter"/>
</dbReference>
<dbReference type="PANTHER" id="PTHR42693">
    <property type="entry name" value="ARYLSULFATASE FAMILY MEMBER"/>
    <property type="match status" value="1"/>
</dbReference>